<dbReference type="Proteomes" id="UP000602510">
    <property type="component" value="Unassembled WGS sequence"/>
</dbReference>
<evidence type="ECO:0000313" key="3">
    <source>
        <dbReference type="EMBL" id="KAF4149096.1"/>
    </source>
</evidence>
<sequence length="265" mass="29837">MSVSGKHVHRHQLKIRYGPVFHIVTLCAPTSAVYETWWSLLENALACTNFAVPPVIDARARQVNIAPVLPSRRNITQRKHRPTLETVMEGTRAEKLMDGIPMLEVGGPSSPTETDILASWRTWASLDYFATPPSITGPLSSSEAREAAANGLNDSTKDDDTNSDRRSVYSDISEFWSRLSEWDDEIPFYLHPTPVTSIAVCGSKSHDPQRCIALQPQDDDEKWLDEIALFAFRQKVGATRKLERRPTRHITERLHPLLNATHALF</sequence>
<reference evidence="2" key="1">
    <citation type="submission" date="2020-04" db="EMBL/GenBank/DDBJ databases">
        <title>Hybrid Assembly of Korean Phytophthora infestans isolates.</title>
        <authorList>
            <person name="Prokchorchik M."/>
            <person name="Lee Y."/>
            <person name="Seo J."/>
            <person name="Cho J.-H."/>
            <person name="Park Y.-E."/>
            <person name="Jang D.-C."/>
            <person name="Im J.-S."/>
            <person name="Choi J.-G."/>
            <person name="Park H.-J."/>
            <person name="Lee G.-B."/>
            <person name="Lee Y.-G."/>
            <person name="Hong S.-Y."/>
            <person name="Cho K."/>
            <person name="Sohn K.H."/>
        </authorList>
    </citation>
    <scope>NUCLEOTIDE SEQUENCE</scope>
    <source>
        <strain evidence="2">KR_1_A1</strain>
        <strain evidence="3">KR_2_A2</strain>
    </source>
</reference>
<feature type="region of interest" description="Disordered" evidence="1">
    <location>
        <begin position="137"/>
        <end position="165"/>
    </location>
</feature>
<dbReference type="EMBL" id="JAACNO010000197">
    <property type="protein sequence ID" value="KAF4149096.1"/>
    <property type="molecule type" value="Genomic_DNA"/>
</dbReference>
<evidence type="ECO:0000313" key="2">
    <source>
        <dbReference type="EMBL" id="KAF4041753.1"/>
    </source>
</evidence>
<protein>
    <submittedName>
        <fullName evidence="2">Uncharacterized protein</fullName>
    </submittedName>
</protein>
<evidence type="ECO:0000313" key="4">
    <source>
        <dbReference type="Proteomes" id="UP000602510"/>
    </source>
</evidence>
<accession>A0A833T198</accession>
<feature type="compositionally biased region" description="Basic and acidic residues" evidence="1">
    <location>
        <begin position="155"/>
        <end position="165"/>
    </location>
</feature>
<dbReference type="EMBL" id="WSZM01000113">
    <property type="protein sequence ID" value="KAF4041753.1"/>
    <property type="molecule type" value="Genomic_DNA"/>
</dbReference>
<name>A0A833T198_PHYIN</name>
<organism evidence="2 4">
    <name type="scientific">Phytophthora infestans</name>
    <name type="common">Potato late blight agent</name>
    <name type="synonym">Botrytis infestans</name>
    <dbReference type="NCBI Taxonomy" id="4787"/>
    <lineage>
        <taxon>Eukaryota</taxon>
        <taxon>Sar</taxon>
        <taxon>Stramenopiles</taxon>
        <taxon>Oomycota</taxon>
        <taxon>Peronosporomycetes</taxon>
        <taxon>Peronosporales</taxon>
        <taxon>Peronosporaceae</taxon>
        <taxon>Phytophthora</taxon>
    </lineage>
</organism>
<gene>
    <name evidence="2" type="ORF">GN244_ATG05967</name>
    <name evidence="3" type="ORF">GN958_ATG01724</name>
</gene>
<proteinExistence type="predicted"/>
<dbReference type="AlphaFoldDB" id="A0A833T198"/>
<dbReference type="Proteomes" id="UP000704712">
    <property type="component" value="Unassembled WGS sequence"/>
</dbReference>
<evidence type="ECO:0000256" key="1">
    <source>
        <dbReference type="SAM" id="MobiDB-lite"/>
    </source>
</evidence>
<keyword evidence="4" id="KW-1185">Reference proteome</keyword>
<comment type="caution">
    <text evidence="2">The sequence shown here is derived from an EMBL/GenBank/DDBJ whole genome shotgun (WGS) entry which is preliminary data.</text>
</comment>